<dbReference type="Proteomes" id="UP000278807">
    <property type="component" value="Unassembled WGS sequence"/>
</dbReference>
<name>A0A0R3TIT2_RODNA</name>
<dbReference type="Pfam" id="PF13520">
    <property type="entry name" value="AA_permease_2"/>
    <property type="match status" value="1"/>
</dbReference>
<accession>A0A0R3TIT2</accession>
<dbReference type="WBParaSite" id="HNAJ_0000697301-mRNA-1">
    <property type="protein sequence ID" value="HNAJ_0000697301-mRNA-1"/>
    <property type="gene ID" value="HNAJ_0000697301"/>
</dbReference>
<dbReference type="Gene3D" id="1.20.1740.10">
    <property type="entry name" value="Amino acid/polyamine transporter I"/>
    <property type="match status" value="1"/>
</dbReference>
<sequence length="43" mass="4703">MHNPGKDLPRSIGLGLFLVTVLYMLTNVAYLAVLSPDEMLEVA</sequence>
<dbReference type="PANTHER" id="PTHR11785:SF512">
    <property type="entry name" value="SOBREMESA, ISOFORM B"/>
    <property type="match status" value="1"/>
</dbReference>
<evidence type="ECO:0000313" key="8">
    <source>
        <dbReference type="WBParaSite" id="HNAJ_0000697301-mRNA-1"/>
    </source>
</evidence>
<evidence type="ECO:0000256" key="5">
    <source>
        <dbReference type="SAM" id="Phobius"/>
    </source>
</evidence>
<dbReference type="EMBL" id="UZAE01009416">
    <property type="protein sequence ID" value="VDO02829.1"/>
    <property type="molecule type" value="Genomic_DNA"/>
</dbReference>
<feature type="transmembrane region" description="Helical" evidence="5">
    <location>
        <begin position="12"/>
        <end position="33"/>
    </location>
</feature>
<evidence type="ECO:0000256" key="3">
    <source>
        <dbReference type="ARBA" id="ARBA00022989"/>
    </source>
</evidence>
<evidence type="ECO:0000256" key="1">
    <source>
        <dbReference type="ARBA" id="ARBA00004141"/>
    </source>
</evidence>
<organism evidence="8">
    <name type="scientific">Rodentolepis nana</name>
    <name type="common">Dwarf tapeworm</name>
    <name type="synonym">Hymenolepis nana</name>
    <dbReference type="NCBI Taxonomy" id="102285"/>
    <lineage>
        <taxon>Eukaryota</taxon>
        <taxon>Metazoa</taxon>
        <taxon>Spiralia</taxon>
        <taxon>Lophotrochozoa</taxon>
        <taxon>Platyhelminthes</taxon>
        <taxon>Cestoda</taxon>
        <taxon>Eucestoda</taxon>
        <taxon>Cyclophyllidea</taxon>
        <taxon>Hymenolepididae</taxon>
        <taxon>Rodentolepis</taxon>
    </lineage>
</organism>
<proteinExistence type="predicted"/>
<dbReference type="AlphaFoldDB" id="A0A0R3TIT2"/>
<dbReference type="InterPro" id="IPR050598">
    <property type="entry name" value="AminoAcid_Transporter"/>
</dbReference>
<dbReference type="GO" id="GO:0015179">
    <property type="term" value="F:L-amino acid transmembrane transporter activity"/>
    <property type="evidence" value="ECO:0007669"/>
    <property type="project" value="TreeGrafter"/>
</dbReference>
<keyword evidence="7" id="KW-1185">Reference proteome</keyword>
<evidence type="ECO:0000256" key="2">
    <source>
        <dbReference type="ARBA" id="ARBA00022692"/>
    </source>
</evidence>
<reference evidence="8" key="1">
    <citation type="submission" date="2017-02" db="UniProtKB">
        <authorList>
            <consortium name="WormBaseParasite"/>
        </authorList>
    </citation>
    <scope>IDENTIFICATION</scope>
</reference>
<dbReference type="InterPro" id="IPR002293">
    <property type="entry name" value="AA/rel_permease1"/>
</dbReference>
<keyword evidence="3 5" id="KW-1133">Transmembrane helix</keyword>
<evidence type="ECO:0000313" key="7">
    <source>
        <dbReference type="Proteomes" id="UP000278807"/>
    </source>
</evidence>
<keyword evidence="4 5" id="KW-0472">Membrane</keyword>
<gene>
    <name evidence="6" type="ORF">HNAJ_LOCUS6969</name>
</gene>
<dbReference type="GO" id="GO:0016020">
    <property type="term" value="C:membrane"/>
    <property type="evidence" value="ECO:0007669"/>
    <property type="project" value="UniProtKB-SubCell"/>
</dbReference>
<evidence type="ECO:0000256" key="4">
    <source>
        <dbReference type="ARBA" id="ARBA00023136"/>
    </source>
</evidence>
<keyword evidence="2 5" id="KW-0812">Transmembrane</keyword>
<dbReference type="OrthoDB" id="3257095at2759"/>
<reference evidence="6 7" key="2">
    <citation type="submission" date="2018-11" db="EMBL/GenBank/DDBJ databases">
        <authorList>
            <consortium name="Pathogen Informatics"/>
        </authorList>
    </citation>
    <scope>NUCLEOTIDE SEQUENCE [LARGE SCALE GENOMIC DNA]</scope>
</reference>
<evidence type="ECO:0000313" key="6">
    <source>
        <dbReference type="EMBL" id="VDO02829.1"/>
    </source>
</evidence>
<comment type="subcellular location">
    <subcellularLocation>
        <location evidence="1">Membrane</location>
        <topology evidence="1">Multi-pass membrane protein</topology>
    </subcellularLocation>
</comment>
<protein>
    <submittedName>
        <fullName evidence="8">Amino acid permease</fullName>
    </submittedName>
</protein>
<dbReference type="STRING" id="102285.A0A0R3TIT2"/>
<dbReference type="PANTHER" id="PTHR11785">
    <property type="entry name" value="AMINO ACID TRANSPORTER"/>
    <property type="match status" value="1"/>
</dbReference>